<gene>
    <name evidence="14" type="ORF">HYN46_10005</name>
</gene>
<keyword evidence="15" id="KW-1185">Reference proteome</keyword>
<dbReference type="OrthoDB" id="9789936at2"/>
<evidence type="ECO:0000259" key="12">
    <source>
        <dbReference type="PROSITE" id="PS51379"/>
    </source>
</evidence>
<evidence type="ECO:0000256" key="10">
    <source>
        <dbReference type="ARBA" id="ARBA00023014"/>
    </source>
</evidence>
<dbReference type="Pfam" id="PF14697">
    <property type="entry name" value="Fer4_21"/>
    <property type="match status" value="1"/>
</dbReference>
<keyword evidence="2" id="KW-1003">Cell membrane</keyword>
<sequence>MHADQIQLIALIDAALPQWQCAQCGTPGCLPYAEAIVKGEAINLCVPGGDPMVKTLAALTNRPIEPVALGSYPLLEDGRPQAVRAVIRADECIGCTKCIDACPVDAILGSGKMMHTVLTDLCTGCELCLPPCPVDCIDIIPVDLSAYQGSALTELRDQQFKQEQIDLRQRFTAKQLRETAKQSIKLSASRFANQNAILPTVVPNADVLPAVKEHIASAETFSTDNSTSSIVSDPITQIQLATLRSQIKKLEKQLSVMPNNEKKKSDLIQLQTRLSQLTQEST</sequence>
<keyword evidence="8" id="KW-0249">Electron transport</keyword>
<dbReference type="PROSITE" id="PS51379">
    <property type="entry name" value="4FE4S_FER_2"/>
    <property type="match status" value="2"/>
</dbReference>
<dbReference type="InterPro" id="IPR010207">
    <property type="entry name" value="Elect_transpt_cplx_RnfB/RsxB"/>
</dbReference>
<dbReference type="EMBL" id="CP031222">
    <property type="protein sequence ID" value="AXI03142.1"/>
    <property type="molecule type" value="Genomic_DNA"/>
</dbReference>
<protein>
    <submittedName>
        <fullName evidence="14">RnfABCDGE type electron transport complex subunit B</fullName>
    </submittedName>
</protein>
<keyword evidence="5" id="KW-0479">Metal-binding</keyword>
<keyword evidence="10" id="KW-0411">Iron-sulfur</keyword>
<dbReference type="PROSITE" id="PS51656">
    <property type="entry name" value="4FE4S"/>
    <property type="match status" value="1"/>
</dbReference>
<evidence type="ECO:0000259" key="13">
    <source>
        <dbReference type="PROSITE" id="PS51656"/>
    </source>
</evidence>
<keyword evidence="9" id="KW-0408">Iron</keyword>
<evidence type="ECO:0000256" key="9">
    <source>
        <dbReference type="ARBA" id="ARBA00023004"/>
    </source>
</evidence>
<evidence type="ECO:0000256" key="7">
    <source>
        <dbReference type="ARBA" id="ARBA00022967"/>
    </source>
</evidence>
<dbReference type="InterPro" id="IPR017896">
    <property type="entry name" value="4Fe4S_Fe-S-bd"/>
</dbReference>
<keyword evidence="7" id="KW-1278">Translocase</keyword>
<dbReference type="InterPro" id="IPR050294">
    <property type="entry name" value="RnfB_subfamily"/>
</dbReference>
<proteinExistence type="predicted"/>
<evidence type="ECO:0000256" key="2">
    <source>
        <dbReference type="ARBA" id="ARBA00022475"/>
    </source>
</evidence>
<dbReference type="AlphaFoldDB" id="A0A345P783"/>
<dbReference type="KEGG" id="mbah:HYN46_10005"/>
<dbReference type="InterPro" id="IPR017900">
    <property type="entry name" value="4Fe4S_Fe_S_CS"/>
</dbReference>
<organism evidence="14 15">
    <name type="scientific">Aquirhabdus parva</name>
    <dbReference type="NCBI Taxonomy" id="2283318"/>
    <lineage>
        <taxon>Bacteria</taxon>
        <taxon>Pseudomonadati</taxon>
        <taxon>Pseudomonadota</taxon>
        <taxon>Gammaproteobacteria</taxon>
        <taxon>Moraxellales</taxon>
        <taxon>Moraxellaceae</taxon>
        <taxon>Aquirhabdus</taxon>
    </lineage>
</organism>
<dbReference type="GO" id="GO:0051539">
    <property type="term" value="F:4 iron, 4 sulfur cluster binding"/>
    <property type="evidence" value="ECO:0007669"/>
    <property type="project" value="UniProtKB-KW"/>
</dbReference>
<keyword evidence="4" id="KW-0997">Cell inner membrane</keyword>
<evidence type="ECO:0000256" key="11">
    <source>
        <dbReference type="ARBA" id="ARBA00023136"/>
    </source>
</evidence>
<keyword evidence="3" id="KW-0004">4Fe-4S</keyword>
<evidence type="ECO:0000256" key="4">
    <source>
        <dbReference type="ARBA" id="ARBA00022519"/>
    </source>
</evidence>
<dbReference type="SUPFAM" id="SSF54862">
    <property type="entry name" value="4Fe-4S ferredoxins"/>
    <property type="match status" value="1"/>
</dbReference>
<feature type="domain" description="4Fe-4S" evidence="13">
    <location>
        <begin position="4"/>
        <end position="62"/>
    </location>
</feature>
<dbReference type="PROSITE" id="PS00198">
    <property type="entry name" value="4FE4S_FER_1"/>
    <property type="match status" value="1"/>
</dbReference>
<dbReference type="Proteomes" id="UP000253940">
    <property type="component" value="Chromosome"/>
</dbReference>
<dbReference type="RefSeq" id="WP_114899252.1">
    <property type="nucleotide sequence ID" value="NZ_CP031222.1"/>
</dbReference>
<feature type="domain" description="4Fe-4S ferredoxin-type" evidence="12">
    <location>
        <begin position="113"/>
        <end position="142"/>
    </location>
</feature>
<evidence type="ECO:0000256" key="8">
    <source>
        <dbReference type="ARBA" id="ARBA00022982"/>
    </source>
</evidence>
<evidence type="ECO:0000256" key="5">
    <source>
        <dbReference type="ARBA" id="ARBA00022723"/>
    </source>
</evidence>
<evidence type="ECO:0000256" key="1">
    <source>
        <dbReference type="ARBA" id="ARBA00022448"/>
    </source>
</evidence>
<dbReference type="InterPro" id="IPR007202">
    <property type="entry name" value="4Fe-4S_dom"/>
</dbReference>
<dbReference type="NCBIfam" id="TIGR01944">
    <property type="entry name" value="rnfB"/>
    <property type="match status" value="1"/>
</dbReference>
<evidence type="ECO:0000313" key="15">
    <source>
        <dbReference type="Proteomes" id="UP000253940"/>
    </source>
</evidence>
<evidence type="ECO:0000256" key="3">
    <source>
        <dbReference type="ARBA" id="ARBA00022485"/>
    </source>
</evidence>
<dbReference type="GO" id="GO:0009055">
    <property type="term" value="F:electron transfer activity"/>
    <property type="evidence" value="ECO:0007669"/>
    <property type="project" value="InterPro"/>
</dbReference>
<dbReference type="Gene3D" id="3.30.70.20">
    <property type="match status" value="1"/>
</dbReference>
<evidence type="ECO:0000256" key="6">
    <source>
        <dbReference type="ARBA" id="ARBA00022737"/>
    </source>
</evidence>
<dbReference type="GO" id="GO:0046872">
    <property type="term" value="F:metal ion binding"/>
    <property type="evidence" value="ECO:0007669"/>
    <property type="project" value="UniProtKB-KW"/>
</dbReference>
<dbReference type="Gene3D" id="1.10.15.40">
    <property type="entry name" value="Electron transport complex subunit B, putative Fe-S cluster"/>
    <property type="match status" value="1"/>
</dbReference>
<evidence type="ECO:0000313" key="14">
    <source>
        <dbReference type="EMBL" id="AXI03142.1"/>
    </source>
</evidence>
<accession>A0A345P783</accession>
<keyword evidence="6" id="KW-0677">Repeat</keyword>
<dbReference type="Pfam" id="PF04060">
    <property type="entry name" value="FeS"/>
    <property type="match status" value="1"/>
</dbReference>
<dbReference type="PANTHER" id="PTHR42859">
    <property type="entry name" value="OXIDOREDUCTASE"/>
    <property type="match status" value="1"/>
</dbReference>
<keyword evidence="1" id="KW-0813">Transport</keyword>
<keyword evidence="11" id="KW-0472">Membrane</keyword>
<reference evidence="14 15" key="1">
    <citation type="submission" date="2018-07" db="EMBL/GenBank/DDBJ databases">
        <title>Genome sequencing of Moraxellaceae gen. HYN0046.</title>
        <authorList>
            <person name="Kim M."/>
            <person name="Yi H."/>
        </authorList>
    </citation>
    <scope>NUCLEOTIDE SEQUENCE [LARGE SCALE GENOMIC DNA]</scope>
    <source>
        <strain evidence="14 15">HYN0046</strain>
    </source>
</reference>
<name>A0A345P783_9GAMM</name>
<dbReference type="PANTHER" id="PTHR42859:SF3">
    <property type="entry name" value="ION-TRANSLOCATING OXIDOREDUCTASE COMPLEX SUBUNIT B"/>
    <property type="match status" value="1"/>
</dbReference>
<feature type="domain" description="4Fe-4S ferredoxin-type" evidence="12">
    <location>
        <begin position="83"/>
        <end position="112"/>
    </location>
</feature>